<evidence type="ECO:0000256" key="3">
    <source>
        <dbReference type="ARBA" id="ARBA00023082"/>
    </source>
</evidence>
<sequence>MDSKNTELSEQELLEAFLSGDRKAFTAIYQLYWQKMYLVAYRKLKDKQAAEEIIQDIFVKLWKNRATVHITRLDYYLFTAVRYSIIDHIRSEIVHGEYEQYYKAFLSIEDSNTENTIAFNELISTITNGLDILPEKSREVFRLNRLEHWPVAQIAEHLDLSEKAVEYHLTKSLKSMRVYLKDHLILILVVLSALF</sequence>
<organism evidence="7 8">
    <name type="scientific">Xanthocytophaga flava</name>
    <dbReference type="NCBI Taxonomy" id="3048013"/>
    <lineage>
        <taxon>Bacteria</taxon>
        <taxon>Pseudomonadati</taxon>
        <taxon>Bacteroidota</taxon>
        <taxon>Cytophagia</taxon>
        <taxon>Cytophagales</taxon>
        <taxon>Rhodocytophagaceae</taxon>
        <taxon>Xanthocytophaga</taxon>
    </lineage>
</organism>
<dbReference type="InterPro" id="IPR039425">
    <property type="entry name" value="RNA_pol_sigma-70-like"/>
</dbReference>
<feature type="domain" description="RNA polymerase sigma-70 region 2" evidence="5">
    <location>
        <begin position="29"/>
        <end position="91"/>
    </location>
</feature>
<dbReference type="EMBL" id="JASJOS010000016">
    <property type="protein sequence ID" value="MDJ1484744.1"/>
    <property type="molecule type" value="Genomic_DNA"/>
</dbReference>
<feature type="domain" description="RNA polymerase sigma factor 70 region 4 type 2" evidence="6">
    <location>
        <begin position="130"/>
        <end position="176"/>
    </location>
</feature>
<dbReference type="Pfam" id="PF04542">
    <property type="entry name" value="Sigma70_r2"/>
    <property type="match status" value="1"/>
</dbReference>
<dbReference type="PANTHER" id="PTHR43133">
    <property type="entry name" value="RNA POLYMERASE ECF-TYPE SIGMA FACTO"/>
    <property type="match status" value="1"/>
</dbReference>
<keyword evidence="4" id="KW-0804">Transcription</keyword>
<dbReference type="GO" id="GO:0006352">
    <property type="term" value="P:DNA-templated transcription initiation"/>
    <property type="evidence" value="ECO:0007669"/>
    <property type="project" value="InterPro"/>
</dbReference>
<dbReference type="InterPro" id="IPR036388">
    <property type="entry name" value="WH-like_DNA-bd_sf"/>
</dbReference>
<evidence type="ECO:0000256" key="2">
    <source>
        <dbReference type="ARBA" id="ARBA00023015"/>
    </source>
</evidence>
<reference evidence="7" key="1">
    <citation type="submission" date="2023-05" db="EMBL/GenBank/DDBJ databases">
        <authorList>
            <person name="Zhang X."/>
        </authorList>
    </citation>
    <scope>NUCLEOTIDE SEQUENCE</scope>
    <source>
        <strain evidence="7">YF14B1</strain>
    </source>
</reference>
<evidence type="ECO:0000259" key="6">
    <source>
        <dbReference type="Pfam" id="PF08281"/>
    </source>
</evidence>
<evidence type="ECO:0000259" key="5">
    <source>
        <dbReference type="Pfam" id="PF04542"/>
    </source>
</evidence>
<dbReference type="PANTHER" id="PTHR43133:SF46">
    <property type="entry name" value="RNA POLYMERASE SIGMA-70 FACTOR ECF SUBFAMILY"/>
    <property type="match status" value="1"/>
</dbReference>
<dbReference type="InterPro" id="IPR007627">
    <property type="entry name" value="RNA_pol_sigma70_r2"/>
</dbReference>
<dbReference type="SUPFAM" id="SSF88946">
    <property type="entry name" value="Sigma2 domain of RNA polymerase sigma factors"/>
    <property type="match status" value="1"/>
</dbReference>
<dbReference type="InterPro" id="IPR014284">
    <property type="entry name" value="RNA_pol_sigma-70_dom"/>
</dbReference>
<dbReference type="Proteomes" id="UP001241110">
    <property type="component" value="Unassembled WGS sequence"/>
</dbReference>
<dbReference type="GO" id="GO:0003677">
    <property type="term" value="F:DNA binding"/>
    <property type="evidence" value="ECO:0007669"/>
    <property type="project" value="InterPro"/>
</dbReference>
<protein>
    <submittedName>
        <fullName evidence="7">RNA polymerase sigma-70 factor</fullName>
    </submittedName>
</protein>
<keyword evidence="3" id="KW-0731">Sigma factor</keyword>
<name>A0AAE3UCG2_9BACT</name>
<proteinExistence type="inferred from homology"/>
<evidence type="ECO:0000313" key="7">
    <source>
        <dbReference type="EMBL" id="MDJ1484744.1"/>
    </source>
</evidence>
<comment type="similarity">
    <text evidence="1">Belongs to the sigma-70 factor family. ECF subfamily.</text>
</comment>
<dbReference type="InterPro" id="IPR013325">
    <property type="entry name" value="RNA_pol_sigma_r2"/>
</dbReference>
<dbReference type="AlphaFoldDB" id="A0AAE3UCG2"/>
<dbReference type="SUPFAM" id="SSF88659">
    <property type="entry name" value="Sigma3 and sigma4 domains of RNA polymerase sigma factors"/>
    <property type="match status" value="1"/>
</dbReference>
<dbReference type="Pfam" id="PF08281">
    <property type="entry name" value="Sigma70_r4_2"/>
    <property type="match status" value="1"/>
</dbReference>
<accession>A0AAE3UCG2</accession>
<dbReference type="Gene3D" id="1.10.1740.10">
    <property type="match status" value="1"/>
</dbReference>
<keyword evidence="2" id="KW-0805">Transcription regulation</keyword>
<dbReference type="InterPro" id="IPR014327">
    <property type="entry name" value="RNA_pol_sigma70_bacteroid"/>
</dbReference>
<comment type="caution">
    <text evidence="7">The sequence shown here is derived from an EMBL/GenBank/DDBJ whole genome shotgun (WGS) entry which is preliminary data.</text>
</comment>
<dbReference type="InterPro" id="IPR013324">
    <property type="entry name" value="RNA_pol_sigma_r3/r4-like"/>
</dbReference>
<dbReference type="Gene3D" id="1.10.10.10">
    <property type="entry name" value="Winged helix-like DNA-binding domain superfamily/Winged helix DNA-binding domain"/>
    <property type="match status" value="1"/>
</dbReference>
<dbReference type="RefSeq" id="WP_313986407.1">
    <property type="nucleotide sequence ID" value="NZ_JASJOS010000016.1"/>
</dbReference>
<evidence type="ECO:0000313" key="8">
    <source>
        <dbReference type="Proteomes" id="UP001241110"/>
    </source>
</evidence>
<dbReference type="GO" id="GO:0016987">
    <property type="term" value="F:sigma factor activity"/>
    <property type="evidence" value="ECO:0007669"/>
    <property type="project" value="UniProtKB-KW"/>
</dbReference>
<evidence type="ECO:0000256" key="1">
    <source>
        <dbReference type="ARBA" id="ARBA00010641"/>
    </source>
</evidence>
<dbReference type="InterPro" id="IPR013249">
    <property type="entry name" value="RNA_pol_sigma70_r4_t2"/>
</dbReference>
<evidence type="ECO:0000256" key="4">
    <source>
        <dbReference type="ARBA" id="ARBA00023163"/>
    </source>
</evidence>
<dbReference type="NCBIfam" id="TIGR02985">
    <property type="entry name" value="Sig70_bacteroi1"/>
    <property type="match status" value="1"/>
</dbReference>
<gene>
    <name evidence="7" type="ORF">QNI16_29865</name>
</gene>
<dbReference type="NCBIfam" id="TIGR02937">
    <property type="entry name" value="sigma70-ECF"/>
    <property type="match status" value="1"/>
</dbReference>